<sequence length="43" mass="4853">MPPVIFSRCGCRRGGEAPWERGSTFCVDIFFMVCIFSVRSGHI</sequence>
<keyword evidence="2" id="KW-1185">Reference proteome</keyword>
<evidence type="ECO:0000313" key="2">
    <source>
        <dbReference type="Proteomes" id="UP000324222"/>
    </source>
</evidence>
<dbReference type="AlphaFoldDB" id="A0A5B7IGZ0"/>
<proteinExistence type="predicted"/>
<organism evidence="1 2">
    <name type="scientific">Portunus trituberculatus</name>
    <name type="common">Swimming crab</name>
    <name type="synonym">Neptunus trituberculatus</name>
    <dbReference type="NCBI Taxonomy" id="210409"/>
    <lineage>
        <taxon>Eukaryota</taxon>
        <taxon>Metazoa</taxon>
        <taxon>Ecdysozoa</taxon>
        <taxon>Arthropoda</taxon>
        <taxon>Crustacea</taxon>
        <taxon>Multicrustacea</taxon>
        <taxon>Malacostraca</taxon>
        <taxon>Eumalacostraca</taxon>
        <taxon>Eucarida</taxon>
        <taxon>Decapoda</taxon>
        <taxon>Pleocyemata</taxon>
        <taxon>Brachyura</taxon>
        <taxon>Eubrachyura</taxon>
        <taxon>Portunoidea</taxon>
        <taxon>Portunidae</taxon>
        <taxon>Portuninae</taxon>
        <taxon>Portunus</taxon>
    </lineage>
</organism>
<accession>A0A5B7IGZ0</accession>
<dbReference type="EMBL" id="VSRR010066158">
    <property type="protein sequence ID" value="MPC84701.1"/>
    <property type="molecule type" value="Genomic_DNA"/>
</dbReference>
<protein>
    <submittedName>
        <fullName evidence="1">Uncharacterized protein</fullName>
    </submittedName>
</protein>
<gene>
    <name evidence="1" type="ORF">E2C01_079448</name>
</gene>
<name>A0A5B7IGZ0_PORTR</name>
<evidence type="ECO:0000313" key="1">
    <source>
        <dbReference type="EMBL" id="MPC84701.1"/>
    </source>
</evidence>
<comment type="caution">
    <text evidence="1">The sequence shown here is derived from an EMBL/GenBank/DDBJ whole genome shotgun (WGS) entry which is preliminary data.</text>
</comment>
<reference evidence="1 2" key="1">
    <citation type="submission" date="2019-05" db="EMBL/GenBank/DDBJ databases">
        <title>Another draft genome of Portunus trituberculatus and its Hox gene families provides insights of decapod evolution.</title>
        <authorList>
            <person name="Jeong J.-H."/>
            <person name="Song I."/>
            <person name="Kim S."/>
            <person name="Choi T."/>
            <person name="Kim D."/>
            <person name="Ryu S."/>
            <person name="Kim W."/>
        </authorList>
    </citation>
    <scope>NUCLEOTIDE SEQUENCE [LARGE SCALE GENOMIC DNA]</scope>
    <source>
        <tissue evidence="1">Muscle</tissue>
    </source>
</reference>
<dbReference type="Proteomes" id="UP000324222">
    <property type="component" value="Unassembled WGS sequence"/>
</dbReference>